<comment type="caution">
    <text evidence="1">The sequence shown here is derived from an EMBL/GenBank/DDBJ whole genome shotgun (WGS) entry which is preliminary data.</text>
</comment>
<protein>
    <submittedName>
        <fullName evidence="1">Uncharacterized protein</fullName>
    </submittedName>
</protein>
<keyword evidence="2" id="KW-1185">Reference proteome</keyword>
<name>A0ABU1L109_9BURK</name>
<dbReference type="Proteomes" id="UP001185254">
    <property type="component" value="Unassembled WGS sequence"/>
</dbReference>
<evidence type="ECO:0000313" key="2">
    <source>
        <dbReference type="Proteomes" id="UP001185254"/>
    </source>
</evidence>
<reference evidence="1 2" key="1">
    <citation type="submission" date="2023-07" db="EMBL/GenBank/DDBJ databases">
        <title>Sorghum-associated microbial communities from plants grown in Nebraska, USA.</title>
        <authorList>
            <person name="Schachtman D."/>
        </authorList>
    </citation>
    <scope>NUCLEOTIDE SEQUENCE [LARGE SCALE GENOMIC DNA]</scope>
    <source>
        <strain evidence="1 2">DS1039</strain>
    </source>
</reference>
<sequence length="81" mass="8828">MTDIRRSTLLPGLAVVGLSASHTAFAKGNRIVCQLTQRTGSYIGHCVLPYDVDAFKIGFDGRSDKLGYRAPQRFRLTAPSS</sequence>
<proteinExistence type="predicted"/>
<gene>
    <name evidence="1" type="ORF">J2776_003545</name>
</gene>
<accession>A0ABU1L109</accession>
<organism evidence="1 2">
    <name type="scientific">Paraburkholderia caledonica</name>
    <dbReference type="NCBI Taxonomy" id="134536"/>
    <lineage>
        <taxon>Bacteria</taxon>
        <taxon>Pseudomonadati</taxon>
        <taxon>Pseudomonadota</taxon>
        <taxon>Betaproteobacteria</taxon>
        <taxon>Burkholderiales</taxon>
        <taxon>Burkholderiaceae</taxon>
        <taxon>Paraburkholderia</taxon>
    </lineage>
</organism>
<evidence type="ECO:0000313" key="1">
    <source>
        <dbReference type="EMBL" id="MDR6376845.1"/>
    </source>
</evidence>
<dbReference type="EMBL" id="JAVDQN010000002">
    <property type="protein sequence ID" value="MDR6376845.1"/>
    <property type="molecule type" value="Genomic_DNA"/>
</dbReference>